<feature type="repeat" description="ANK" evidence="3">
    <location>
        <begin position="663"/>
        <end position="695"/>
    </location>
</feature>
<dbReference type="PRINTS" id="PR01415">
    <property type="entry name" value="ANKYRIN"/>
</dbReference>
<dbReference type="Gene3D" id="1.25.40.20">
    <property type="entry name" value="Ankyrin repeat-containing domain"/>
    <property type="match status" value="3"/>
</dbReference>
<dbReference type="PROSITE" id="PS50088">
    <property type="entry name" value="ANK_REPEAT"/>
    <property type="match status" value="5"/>
</dbReference>
<gene>
    <name evidence="4" type="ORF">TWF694_010448</name>
</gene>
<evidence type="ECO:0000256" key="3">
    <source>
        <dbReference type="PROSITE-ProRule" id="PRU00023"/>
    </source>
</evidence>
<dbReference type="PANTHER" id="PTHR24126">
    <property type="entry name" value="ANKYRIN REPEAT, PH AND SEC7 DOMAIN CONTAINING PROTEIN SECG-RELATED"/>
    <property type="match status" value="1"/>
</dbReference>
<dbReference type="AlphaFoldDB" id="A0AAV9XA94"/>
<dbReference type="PROSITE" id="PS50297">
    <property type="entry name" value="ANK_REP_REGION"/>
    <property type="match status" value="5"/>
</dbReference>
<dbReference type="Pfam" id="PF12796">
    <property type="entry name" value="Ank_2"/>
    <property type="match status" value="2"/>
</dbReference>
<evidence type="ECO:0000256" key="1">
    <source>
        <dbReference type="ARBA" id="ARBA00022737"/>
    </source>
</evidence>
<proteinExistence type="predicted"/>
<evidence type="ECO:0000313" key="4">
    <source>
        <dbReference type="EMBL" id="KAK6538891.1"/>
    </source>
</evidence>
<name>A0AAV9XA94_9PEZI</name>
<keyword evidence="2 3" id="KW-0040">ANK repeat</keyword>
<dbReference type="Pfam" id="PF00023">
    <property type="entry name" value="Ank"/>
    <property type="match status" value="1"/>
</dbReference>
<dbReference type="EMBL" id="JAVHJO010000007">
    <property type="protein sequence ID" value="KAK6538891.1"/>
    <property type="molecule type" value="Genomic_DNA"/>
</dbReference>
<dbReference type="InterPro" id="IPR029058">
    <property type="entry name" value="AB_hydrolase_fold"/>
</dbReference>
<dbReference type="SMART" id="SM00248">
    <property type="entry name" value="ANK"/>
    <property type="match status" value="7"/>
</dbReference>
<feature type="repeat" description="ANK" evidence="3">
    <location>
        <begin position="594"/>
        <end position="626"/>
    </location>
</feature>
<organism evidence="4 5">
    <name type="scientific">Orbilia ellipsospora</name>
    <dbReference type="NCBI Taxonomy" id="2528407"/>
    <lineage>
        <taxon>Eukaryota</taxon>
        <taxon>Fungi</taxon>
        <taxon>Dikarya</taxon>
        <taxon>Ascomycota</taxon>
        <taxon>Pezizomycotina</taxon>
        <taxon>Orbiliomycetes</taxon>
        <taxon>Orbiliales</taxon>
        <taxon>Orbiliaceae</taxon>
        <taxon>Orbilia</taxon>
    </lineage>
</organism>
<reference evidence="4 5" key="1">
    <citation type="submission" date="2019-10" db="EMBL/GenBank/DDBJ databases">
        <authorList>
            <person name="Palmer J.M."/>
        </authorList>
    </citation>
    <scope>NUCLEOTIDE SEQUENCE [LARGE SCALE GENOMIC DNA]</scope>
    <source>
        <strain evidence="4 5">TWF694</strain>
    </source>
</reference>
<dbReference type="SUPFAM" id="SSF53474">
    <property type="entry name" value="alpha/beta-Hydrolases"/>
    <property type="match status" value="1"/>
</dbReference>
<keyword evidence="5" id="KW-1185">Reference proteome</keyword>
<sequence>MATVKNRGTFRATNLAENTTPNDFKALLENKLTPEERQKGFKISKIDLAPIPSSRNGDQSAIFKFEPNAPTFLDDVLTKGEIHIRDDKNEQSIKIDAEFWGITQLYKANGPIDIDVVALSGLNAHAFGSWSGATSDGSNPMWLKDFLVKERGLGHRCRVMVYGYNAKTKSTAVHTTLDYASGLLEELSKARSRPEEELRPLILLGHSYGGLVIAHAFTTASYSQRYRSIYHSTIRILCFGVPYRGIDLTDVGEMVQSDPKAYDQGISLLKAISYEASTITSNTNHFRHLISVTKTRLVSFFETFTTKKVKQTEDKKSFARIGEPVIVVPKSSAVLGLTEDLEEAYDVDGDHSTLVKFTSRSDRAYTTIVALLHKIIESGSKEVKARKAADERQEQHQRASLNTQVFDGLAPENIRFIKSQLLRIAADANLHIRVEWLLKIGADPNYIRDRQSPGDLDLNSRWLFNLNEEPTDSMTAGKKASQATIARILESDVTALALAVKRGNSRIVIMLLEKGADPNLSCSGFADGRTPLHEACRDGSSDIVQYLLKYKADPNAATGDFATTPLHEVAEAGVFLCDLLVGAGANINAQKNINKNTALHIAAQNGKTGVVYTLCQKGADVTVRNRKGFTPLHEAAAAGHLAVVKILLRENEEKVINIQDTEDGRTALHEAAEAGHKDIVAALLEKGADRTIKNEYDETALDLAVENGKDDVVKVLESS</sequence>
<feature type="repeat" description="ANK" evidence="3">
    <location>
        <begin position="491"/>
        <end position="523"/>
    </location>
</feature>
<evidence type="ECO:0000313" key="5">
    <source>
        <dbReference type="Proteomes" id="UP001365542"/>
    </source>
</evidence>
<feature type="repeat" description="ANK" evidence="3">
    <location>
        <begin position="627"/>
        <end position="649"/>
    </location>
</feature>
<dbReference type="Proteomes" id="UP001365542">
    <property type="component" value="Unassembled WGS sequence"/>
</dbReference>
<dbReference type="InterPro" id="IPR036770">
    <property type="entry name" value="Ankyrin_rpt-contain_sf"/>
</dbReference>
<evidence type="ECO:0000256" key="2">
    <source>
        <dbReference type="ARBA" id="ARBA00023043"/>
    </source>
</evidence>
<dbReference type="SUPFAM" id="SSF48403">
    <property type="entry name" value="Ankyrin repeat"/>
    <property type="match status" value="1"/>
</dbReference>
<dbReference type="Gene3D" id="3.40.50.1820">
    <property type="entry name" value="alpha/beta hydrolase"/>
    <property type="match status" value="1"/>
</dbReference>
<protein>
    <submittedName>
        <fullName evidence="4">Uncharacterized protein</fullName>
    </submittedName>
</protein>
<accession>A0AAV9XA94</accession>
<feature type="repeat" description="ANK" evidence="3">
    <location>
        <begin position="527"/>
        <end position="559"/>
    </location>
</feature>
<keyword evidence="1" id="KW-0677">Repeat</keyword>
<comment type="caution">
    <text evidence="4">The sequence shown here is derived from an EMBL/GenBank/DDBJ whole genome shotgun (WGS) entry which is preliminary data.</text>
</comment>
<dbReference type="PANTHER" id="PTHR24126:SF14">
    <property type="entry name" value="ANK_REP_REGION DOMAIN-CONTAINING PROTEIN"/>
    <property type="match status" value="1"/>
</dbReference>
<dbReference type="InterPro" id="IPR002110">
    <property type="entry name" value="Ankyrin_rpt"/>
</dbReference>